<evidence type="ECO:0000256" key="1">
    <source>
        <dbReference type="SAM" id="MobiDB-lite"/>
    </source>
</evidence>
<dbReference type="AlphaFoldDB" id="A0A0A9C8G4"/>
<reference evidence="2" key="2">
    <citation type="journal article" date="2015" name="Data Brief">
        <title>Shoot transcriptome of the giant reed, Arundo donax.</title>
        <authorList>
            <person name="Barrero R.A."/>
            <person name="Guerrero F.D."/>
            <person name="Moolhuijzen P."/>
            <person name="Goolsby J.A."/>
            <person name="Tidwell J."/>
            <person name="Bellgard S.E."/>
            <person name="Bellgard M.I."/>
        </authorList>
    </citation>
    <scope>NUCLEOTIDE SEQUENCE</scope>
    <source>
        <tissue evidence="2">Shoot tissue taken approximately 20 cm above the soil surface</tissue>
    </source>
</reference>
<proteinExistence type="predicted"/>
<feature type="compositionally biased region" description="Low complexity" evidence="1">
    <location>
        <begin position="29"/>
        <end position="57"/>
    </location>
</feature>
<organism evidence="2">
    <name type="scientific">Arundo donax</name>
    <name type="common">Giant reed</name>
    <name type="synonym">Donax arundinaceus</name>
    <dbReference type="NCBI Taxonomy" id="35708"/>
    <lineage>
        <taxon>Eukaryota</taxon>
        <taxon>Viridiplantae</taxon>
        <taxon>Streptophyta</taxon>
        <taxon>Embryophyta</taxon>
        <taxon>Tracheophyta</taxon>
        <taxon>Spermatophyta</taxon>
        <taxon>Magnoliopsida</taxon>
        <taxon>Liliopsida</taxon>
        <taxon>Poales</taxon>
        <taxon>Poaceae</taxon>
        <taxon>PACMAD clade</taxon>
        <taxon>Arundinoideae</taxon>
        <taxon>Arundineae</taxon>
        <taxon>Arundo</taxon>
    </lineage>
</organism>
<evidence type="ECO:0000313" key="2">
    <source>
        <dbReference type="EMBL" id="JAD72574.1"/>
    </source>
</evidence>
<name>A0A0A9C8G4_ARUDO</name>
<accession>A0A0A9C8G4</accession>
<feature type="region of interest" description="Disordered" evidence="1">
    <location>
        <begin position="28"/>
        <end position="57"/>
    </location>
</feature>
<dbReference type="EMBL" id="GBRH01225321">
    <property type="protein sequence ID" value="JAD72574.1"/>
    <property type="molecule type" value="Transcribed_RNA"/>
</dbReference>
<sequence>MLLLSRFSLSHISLSHVKSKQQELLLNLPPSISSRQSRPKSSSTLRRGPSSSAGRAA</sequence>
<reference evidence="2" key="1">
    <citation type="submission" date="2014-09" db="EMBL/GenBank/DDBJ databases">
        <authorList>
            <person name="Magalhaes I.L.F."/>
            <person name="Oliveira U."/>
            <person name="Santos F.R."/>
            <person name="Vidigal T.H.D.A."/>
            <person name="Brescovit A.D."/>
            <person name="Santos A.J."/>
        </authorList>
    </citation>
    <scope>NUCLEOTIDE SEQUENCE</scope>
    <source>
        <tissue evidence="2">Shoot tissue taken approximately 20 cm above the soil surface</tissue>
    </source>
</reference>
<protein>
    <submittedName>
        <fullName evidence="2">Uncharacterized protein</fullName>
    </submittedName>
</protein>